<evidence type="ECO:0000313" key="3">
    <source>
        <dbReference type="EMBL" id="KAJ8104144.1"/>
    </source>
</evidence>
<dbReference type="AlphaFoldDB" id="A0AAD7QZ88"/>
<feature type="compositionally biased region" description="Pro residues" evidence="1">
    <location>
        <begin position="1"/>
        <end position="29"/>
    </location>
</feature>
<proteinExistence type="predicted"/>
<feature type="transmembrane region" description="Helical" evidence="2">
    <location>
        <begin position="40"/>
        <end position="60"/>
    </location>
</feature>
<feature type="region of interest" description="Disordered" evidence="1">
    <location>
        <begin position="1"/>
        <end position="32"/>
    </location>
</feature>
<name>A0AAD7QZ88_9ASCO</name>
<keyword evidence="2" id="KW-0812">Transmembrane</keyword>
<evidence type="ECO:0000256" key="1">
    <source>
        <dbReference type="SAM" id="MobiDB-lite"/>
    </source>
</evidence>
<keyword evidence="2" id="KW-0472">Membrane</keyword>
<protein>
    <submittedName>
        <fullName evidence="3">Uncharacterized protein</fullName>
    </submittedName>
</protein>
<accession>A0AAD7QZ88</accession>
<sequence length="96" mass="10436">MAKPTVLPPPIRRGTPAVPPSAPKAPPQPNVSKAANTRMIGIRLVVMSVPLLAVSSYILYKRMVLGEDQRKQEGFISEDGIPVKFSDLQDDSRPSN</sequence>
<dbReference type="EMBL" id="JARPMG010000001">
    <property type="protein sequence ID" value="KAJ8104144.1"/>
    <property type="molecule type" value="Genomic_DNA"/>
</dbReference>
<keyword evidence="2" id="KW-1133">Transmembrane helix</keyword>
<gene>
    <name evidence="3" type="ORF">POJ06DRAFT_13634</name>
</gene>
<reference evidence="3" key="1">
    <citation type="submission" date="2023-03" db="EMBL/GenBank/DDBJ databases">
        <title>Near-Complete genome sequence of Lipomyces tetrasporous NRRL Y-64009, an oleaginous yeast capable of growing on lignocellulosic hydrolysates.</title>
        <authorList>
            <consortium name="Lawrence Berkeley National Laboratory"/>
            <person name="Jagtap S.S."/>
            <person name="Liu J.-J."/>
            <person name="Walukiewicz H.E."/>
            <person name="Pangilinan J."/>
            <person name="Lipzen A."/>
            <person name="Ahrendt S."/>
            <person name="Koriabine M."/>
            <person name="Cobaugh K."/>
            <person name="Salamov A."/>
            <person name="Yoshinaga Y."/>
            <person name="Ng V."/>
            <person name="Daum C."/>
            <person name="Grigoriev I.V."/>
            <person name="Slininger P.J."/>
            <person name="Dien B.S."/>
            <person name="Jin Y.-S."/>
            <person name="Rao C.V."/>
        </authorList>
    </citation>
    <scope>NUCLEOTIDE SEQUENCE</scope>
    <source>
        <strain evidence="3">NRRL Y-64009</strain>
    </source>
</reference>
<evidence type="ECO:0000256" key="2">
    <source>
        <dbReference type="SAM" id="Phobius"/>
    </source>
</evidence>
<dbReference type="GeneID" id="80879632"/>
<organism evidence="3 4">
    <name type="scientific">Lipomyces tetrasporus</name>
    <dbReference type="NCBI Taxonomy" id="54092"/>
    <lineage>
        <taxon>Eukaryota</taxon>
        <taxon>Fungi</taxon>
        <taxon>Dikarya</taxon>
        <taxon>Ascomycota</taxon>
        <taxon>Saccharomycotina</taxon>
        <taxon>Lipomycetes</taxon>
        <taxon>Lipomycetales</taxon>
        <taxon>Lipomycetaceae</taxon>
        <taxon>Lipomyces</taxon>
    </lineage>
</organism>
<evidence type="ECO:0000313" key="4">
    <source>
        <dbReference type="Proteomes" id="UP001217417"/>
    </source>
</evidence>
<comment type="caution">
    <text evidence="3">The sequence shown here is derived from an EMBL/GenBank/DDBJ whole genome shotgun (WGS) entry which is preliminary data.</text>
</comment>
<keyword evidence="4" id="KW-1185">Reference proteome</keyword>
<dbReference type="Proteomes" id="UP001217417">
    <property type="component" value="Unassembled WGS sequence"/>
</dbReference>
<dbReference type="RefSeq" id="XP_056047594.1">
    <property type="nucleotide sequence ID" value="XM_056184466.1"/>
</dbReference>